<accession>A0A2T9Y163</accession>
<comment type="caution">
    <text evidence="1">The sequence shown here is derived from an EMBL/GenBank/DDBJ whole genome shotgun (WGS) entry which is preliminary data.</text>
</comment>
<name>A0A2T9Y163_9FUNG</name>
<gene>
    <name evidence="1" type="ORF">BB560_006812</name>
</gene>
<proteinExistence type="predicted"/>
<evidence type="ECO:0000313" key="1">
    <source>
        <dbReference type="EMBL" id="PVU86089.1"/>
    </source>
</evidence>
<sequence length="79" mass="9087">MTLNENPKKELIPRFAMSVPPIPSKNVSVVYKRVYGTSVKMKALNYGWRTIKILDRIKKLFVEYTYGGGWDGGFTFELP</sequence>
<dbReference type="EMBL" id="MBFS01003539">
    <property type="protein sequence ID" value="PVU86089.1"/>
    <property type="molecule type" value="Genomic_DNA"/>
</dbReference>
<dbReference type="AlphaFoldDB" id="A0A2T9Y163"/>
<keyword evidence="2" id="KW-1185">Reference proteome</keyword>
<organism evidence="1 2">
    <name type="scientific">Smittium megazygosporum</name>
    <dbReference type="NCBI Taxonomy" id="133381"/>
    <lineage>
        <taxon>Eukaryota</taxon>
        <taxon>Fungi</taxon>
        <taxon>Fungi incertae sedis</taxon>
        <taxon>Zoopagomycota</taxon>
        <taxon>Kickxellomycotina</taxon>
        <taxon>Harpellomycetes</taxon>
        <taxon>Harpellales</taxon>
        <taxon>Legeriomycetaceae</taxon>
        <taxon>Smittium</taxon>
    </lineage>
</organism>
<evidence type="ECO:0000313" key="2">
    <source>
        <dbReference type="Proteomes" id="UP000245609"/>
    </source>
</evidence>
<protein>
    <submittedName>
        <fullName evidence="1">Uncharacterized protein</fullName>
    </submittedName>
</protein>
<reference evidence="1 2" key="1">
    <citation type="journal article" date="2018" name="MBio">
        <title>Comparative Genomics Reveals the Core Gene Toolbox for the Fungus-Insect Symbiosis.</title>
        <authorList>
            <person name="Wang Y."/>
            <person name="Stata M."/>
            <person name="Wang W."/>
            <person name="Stajich J.E."/>
            <person name="White M.M."/>
            <person name="Moncalvo J.M."/>
        </authorList>
    </citation>
    <scope>NUCLEOTIDE SEQUENCE [LARGE SCALE GENOMIC DNA]</scope>
    <source>
        <strain evidence="1 2">SC-DP-2</strain>
    </source>
</reference>
<dbReference type="Proteomes" id="UP000245609">
    <property type="component" value="Unassembled WGS sequence"/>
</dbReference>